<dbReference type="EMBL" id="CU633876">
    <property type="protein sequence ID" value="CAP65888.1"/>
    <property type="molecule type" value="Genomic_DNA"/>
</dbReference>
<evidence type="ECO:0000313" key="3">
    <source>
        <dbReference type="Proteomes" id="UP000001197"/>
    </source>
</evidence>
<name>B2APP8_PODAN</name>
<organism evidence="1">
    <name type="scientific">Podospora anserina (strain S / ATCC MYA-4624 / DSM 980 / FGSC 10383)</name>
    <name type="common">Pleurage anserina</name>
    <dbReference type="NCBI Taxonomy" id="515849"/>
    <lineage>
        <taxon>Eukaryota</taxon>
        <taxon>Fungi</taxon>
        <taxon>Dikarya</taxon>
        <taxon>Ascomycota</taxon>
        <taxon>Pezizomycotina</taxon>
        <taxon>Sordariomycetes</taxon>
        <taxon>Sordariomycetidae</taxon>
        <taxon>Sordariales</taxon>
        <taxon>Podosporaceae</taxon>
        <taxon>Podospora</taxon>
        <taxon>Podospora anserina</taxon>
    </lineage>
</organism>
<keyword evidence="3" id="KW-1185">Reference proteome</keyword>
<sequence length="60" mass="6656">MTWQYESKVWRNRAKASVTDTAKQLLGDLQTKRELLSSSGPIVFVAHSLGGIIVKQARIA</sequence>
<gene>
    <name evidence="1" type="ORF">PODANS_5_10940</name>
</gene>
<evidence type="ECO:0000313" key="2">
    <source>
        <dbReference type="EMBL" id="CDP30249.1"/>
    </source>
</evidence>
<accession>B2APP8</accession>
<protein>
    <submittedName>
        <fullName evidence="1">Podospora anserina S mat+ genomic DNA chromosome 5, supercontig 10</fullName>
    </submittedName>
</protein>
<dbReference type="HOGENOM" id="CLU_2942805_0_0_1"/>
<reference evidence="3" key="3">
    <citation type="journal article" date="2014" name="Genetics">
        <title>Maintaining two mating types: Structure of the mating type locus and its role in heterokaryosis in Podospora anserina.</title>
        <authorList>
            <person name="Grognet P."/>
            <person name="Bidard F."/>
            <person name="Kuchly C."/>
            <person name="Tong L.C.H."/>
            <person name="Coppin E."/>
            <person name="Benkhali J.A."/>
            <person name="Couloux A."/>
            <person name="Wincker P."/>
            <person name="Debuchy R."/>
            <person name="Silar P."/>
        </authorList>
    </citation>
    <scope>GENOME REANNOTATION</scope>
    <source>
        <strain evidence="3">S / ATCC MYA-4624 / DSM 980 / FGSC 10383</strain>
    </source>
</reference>
<dbReference type="GeneID" id="6189840"/>
<reference evidence="1" key="2">
    <citation type="submission" date="2008-07" db="EMBL/GenBank/DDBJ databases">
        <authorList>
            <person name="Genoscope - CEA"/>
        </authorList>
    </citation>
    <scope>NUCLEOTIDE SEQUENCE</scope>
    <source>
        <strain evidence="1">S mat+</strain>
    </source>
</reference>
<dbReference type="KEGG" id="pan:PODANSg2672"/>
<dbReference type="EMBL" id="FO904940">
    <property type="protein sequence ID" value="CDP30249.1"/>
    <property type="molecule type" value="Genomic_DNA"/>
</dbReference>
<dbReference type="OrthoDB" id="4577333at2759"/>
<dbReference type="VEuPathDB" id="FungiDB:PODANS_5_10940"/>
<evidence type="ECO:0000313" key="1">
    <source>
        <dbReference type="EMBL" id="CAP65888.1"/>
    </source>
</evidence>
<reference evidence="2" key="4">
    <citation type="submission" date="2015-04" db="EMBL/GenBank/DDBJ databases">
        <title>Maintaining two mating types: Structure of the mating type locus and its role in heterokaryosis in Podospora anserina.</title>
        <authorList>
            <person name="Grognet P."/>
            <person name="Bidard F."/>
            <person name="Kuchly C."/>
            <person name="Chan Ho Tong L."/>
            <person name="Coppin E."/>
            <person name="Ait Benkhali J."/>
            <person name="Couloux A."/>
            <person name="Wincker P."/>
            <person name="Debuchy R."/>
            <person name="Silar P."/>
        </authorList>
    </citation>
    <scope>NUCLEOTIDE SEQUENCE</scope>
</reference>
<dbReference type="RefSeq" id="XP_001905645.1">
    <property type="nucleotide sequence ID" value="XM_001905610.1"/>
</dbReference>
<reference evidence="1 3" key="1">
    <citation type="journal article" date="2008" name="Genome Biol.">
        <title>The genome sequence of the model ascomycete fungus Podospora anserina.</title>
        <authorList>
            <person name="Espagne E."/>
            <person name="Lespinet O."/>
            <person name="Malagnac F."/>
            <person name="Da Silva C."/>
            <person name="Jaillon O."/>
            <person name="Porcel B.M."/>
            <person name="Couloux A."/>
            <person name="Aury J.-M."/>
            <person name="Segurens B."/>
            <person name="Poulain J."/>
            <person name="Anthouard V."/>
            <person name="Grossetete S."/>
            <person name="Khalili H."/>
            <person name="Coppin E."/>
            <person name="Dequard-Chablat M."/>
            <person name="Picard M."/>
            <person name="Contamine V."/>
            <person name="Arnaise S."/>
            <person name="Bourdais A."/>
            <person name="Berteaux-Lecellier V."/>
            <person name="Gautheret D."/>
            <person name="de Vries R.P."/>
            <person name="Battaglia E."/>
            <person name="Coutinho P.M."/>
            <person name="Danchin E.G.J."/>
            <person name="Henrissat B."/>
            <person name="El Khoury R."/>
            <person name="Sainsard-Chanet A."/>
            <person name="Boivin A."/>
            <person name="Pinan-Lucarre B."/>
            <person name="Sellem C.H."/>
            <person name="Debuchy R."/>
            <person name="Wincker P."/>
            <person name="Weissenbach J."/>
            <person name="Silar P."/>
        </authorList>
    </citation>
    <scope>NUCLEOTIDE SEQUENCE [LARGE SCALE GENOMIC DNA]</scope>
    <source>
        <strain evidence="3">S / ATCC MYA-4624 / DSM 980 / FGSC 10383</strain>
        <strain evidence="1">S mat+</strain>
    </source>
</reference>
<proteinExistence type="predicted"/>
<dbReference type="AlphaFoldDB" id="B2APP8"/>
<dbReference type="Proteomes" id="UP000001197">
    <property type="component" value="Chromosome 5"/>
</dbReference>